<dbReference type="CDD" id="cd02520">
    <property type="entry name" value="Glucosylceramide_synthase"/>
    <property type="match status" value="1"/>
</dbReference>
<dbReference type="UniPathway" id="UPA00222"/>
<accession>A0A899FY76</accession>
<keyword evidence="8" id="KW-0808">Transferase</keyword>
<keyword evidence="17" id="KW-1185">Reference proteome</keyword>
<evidence type="ECO:0000256" key="12">
    <source>
        <dbReference type="ARBA" id="ARBA00031017"/>
    </source>
</evidence>
<comment type="subcellular location">
    <subcellularLocation>
        <location evidence="1">Membrane</location>
        <topology evidence="1">Multi-pass membrane protein</topology>
    </subcellularLocation>
</comment>
<dbReference type="Pfam" id="PF13506">
    <property type="entry name" value="Glyco_transf_21"/>
    <property type="match status" value="1"/>
</dbReference>
<comment type="pathway">
    <text evidence="3">Sphingolipid metabolism.</text>
</comment>
<evidence type="ECO:0000256" key="2">
    <source>
        <dbReference type="ARBA" id="ARBA00004760"/>
    </source>
</evidence>
<dbReference type="OrthoDB" id="1483400at2759"/>
<evidence type="ECO:0000256" key="13">
    <source>
        <dbReference type="ARBA" id="ARBA00031543"/>
    </source>
</evidence>
<evidence type="ECO:0000256" key="15">
    <source>
        <dbReference type="SAM" id="Phobius"/>
    </source>
</evidence>
<dbReference type="GO" id="GO:0008120">
    <property type="term" value="F:ceramide glucosyltransferase activity"/>
    <property type="evidence" value="ECO:0007669"/>
    <property type="project" value="UniProtKB-EC"/>
</dbReference>
<organism evidence="16 17">
    <name type="scientific">Pneumocystis wakefieldiae</name>
    <dbReference type="NCBI Taxonomy" id="38082"/>
    <lineage>
        <taxon>Eukaryota</taxon>
        <taxon>Fungi</taxon>
        <taxon>Dikarya</taxon>
        <taxon>Ascomycota</taxon>
        <taxon>Taphrinomycotina</taxon>
        <taxon>Pneumocystomycetes</taxon>
        <taxon>Pneumocystaceae</taxon>
        <taxon>Pneumocystis</taxon>
    </lineage>
</organism>
<comment type="similarity">
    <text evidence="4">Belongs to the glycosyltransferase 2 family.</text>
</comment>
<dbReference type="InterPro" id="IPR025993">
    <property type="entry name" value="Ceramide_glucosylTrfase"/>
</dbReference>
<name>A0A899FY76_9ASCO</name>
<dbReference type="Proteomes" id="UP000663699">
    <property type="component" value="Chromosome 4"/>
</dbReference>
<evidence type="ECO:0000256" key="4">
    <source>
        <dbReference type="ARBA" id="ARBA00006739"/>
    </source>
</evidence>
<feature type="transmembrane region" description="Helical" evidence="15">
    <location>
        <begin position="6"/>
        <end position="29"/>
    </location>
</feature>
<keyword evidence="11 15" id="KW-0472">Membrane</keyword>
<dbReference type="InterPro" id="IPR029044">
    <property type="entry name" value="Nucleotide-diphossugar_trans"/>
</dbReference>
<proteinExistence type="inferred from homology"/>
<dbReference type="SUPFAM" id="SSF53448">
    <property type="entry name" value="Nucleotide-diphospho-sugar transferases"/>
    <property type="match status" value="1"/>
</dbReference>
<sequence length="318" mass="36530">MVFLEIFAWTAFAWYVFVITLVALGWVVIRFINAKSIVHNEEVLAETLPGVSILRPLKGLDPHLYDCLESTFVQKYPKFEVILSVADETDPAVSVAKEIIVKYSDVDARIIIGDERIGQNPKINNLVRSERQAKSLMIPGVQLVHHLPVCIASSSLPSVGSCLDEMFLSTFHARMYSAINRIAVTPCVIGKSNLFRRISLLSRAPKGLKEFSNYIAEDHLIATTLWTRRKSHFMAAEYVWQPVENVKISDYIARRIRWIRLRKYVVTVPTLVEPFTEITLDMFIYYGSFICSFGWLWIIHNLIFYVLLYLLKLKMIPI</sequence>
<dbReference type="PANTHER" id="PTHR12726:SF0">
    <property type="entry name" value="CERAMIDE GLUCOSYLTRANSFERASE"/>
    <property type="match status" value="1"/>
</dbReference>
<dbReference type="EC" id="2.4.1.80" evidence="5"/>
<dbReference type="GO" id="GO:0006679">
    <property type="term" value="P:glucosylceramide biosynthetic process"/>
    <property type="evidence" value="ECO:0007669"/>
    <property type="project" value="TreeGrafter"/>
</dbReference>
<evidence type="ECO:0000256" key="14">
    <source>
        <dbReference type="ARBA" id="ARBA00032575"/>
    </source>
</evidence>
<keyword evidence="9 15" id="KW-0812">Transmembrane</keyword>
<dbReference type="PANTHER" id="PTHR12726">
    <property type="entry name" value="CERAMIDE GLUCOSYLTRANSFERASE"/>
    <property type="match status" value="1"/>
</dbReference>
<gene>
    <name evidence="16" type="ORF">MERGE_002266</name>
</gene>
<evidence type="ECO:0000256" key="8">
    <source>
        <dbReference type="ARBA" id="ARBA00022679"/>
    </source>
</evidence>
<reference evidence="16" key="1">
    <citation type="submission" date="2020-06" db="EMBL/GenBank/DDBJ databases">
        <title>Genomes of multiple members of Pneumocystis genus reveal paths to human pathogen Pneumocystis jirovecii.</title>
        <authorList>
            <person name="Cisse O.H."/>
            <person name="Ma L."/>
            <person name="Dekker J."/>
            <person name="Khil P."/>
            <person name="Jo J."/>
            <person name="Brenchley J."/>
            <person name="Blair R."/>
            <person name="Pahar B."/>
            <person name="Chabe M."/>
            <person name="Van Rompay K.A."/>
            <person name="Keesler R."/>
            <person name="Sukura A."/>
            <person name="Hirsch V."/>
            <person name="Kutty G."/>
            <person name="Liu Y."/>
            <person name="Peng L."/>
            <person name="Chen J."/>
            <person name="Song J."/>
            <person name="Weissenbacher-Lang C."/>
            <person name="Xu J."/>
            <person name="Upham N.S."/>
            <person name="Stajich J.E."/>
            <person name="Cuomo C.A."/>
            <person name="Cushion M.T."/>
            <person name="Kovacs J.A."/>
        </authorList>
    </citation>
    <scope>NUCLEOTIDE SEQUENCE</scope>
    <source>
        <strain evidence="16">2A</strain>
    </source>
</reference>
<evidence type="ECO:0000256" key="10">
    <source>
        <dbReference type="ARBA" id="ARBA00022989"/>
    </source>
</evidence>
<evidence type="ECO:0000256" key="1">
    <source>
        <dbReference type="ARBA" id="ARBA00004141"/>
    </source>
</evidence>
<evidence type="ECO:0000313" key="16">
    <source>
        <dbReference type="EMBL" id="QSL64962.1"/>
    </source>
</evidence>
<evidence type="ECO:0000256" key="3">
    <source>
        <dbReference type="ARBA" id="ARBA00004991"/>
    </source>
</evidence>
<evidence type="ECO:0000256" key="7">
    <source>
        <dbReference type="ARBA" id="ARBA00022676"/>
    </source>
</evidence>
<feature type="transmembrane region" description="Helical" evidence="15">
    <location>
        <begin position="292"/>
        <end position="311"/>
    </location>
</feature>
<evidence type="ECO:0000256" key="11">
    <source>
        <dbReference type="ARBA" id="ARBA00023136"/>
    </source>
</evidence>
<evidence type="ECO:0000313" key="17">
    <source>
        <dbReference type="Proteomes" id="UP000663699"/>
    </source>
</evidence>
<dbReference type="GO" id="GO:0016020">
    <property type="term" value="C:membrane"/>
    <property type="evidence" value="ECO:0007669"/>
    <property type="project" value="UniProtKB-SubCell"/>
</dbReference>
<dbReference type="AlphaFoldDB" id="A0A899FY76"/>
<evidence type="ECO:0000256" key="5">
    <source>
        <dbReference type="ARBA" id="ARBA00012699"/>
    </source>
</evidence>
<keyword evidence="7" id="KW-0328">Glycosyltransferase</keyword>
<keyword evidence="10 15" id="KW-1133">Transmembrane helix</keyword>
<dbReference type="EMBL" id="CP054535">
    <property type="protein sequence ID" value="QSL64962.1"/>
    <property type="molecule type" value="Genomic_DNA"/>
</dbReference>
<evidence type="ECO:0000256" key="6">
    <source>
        <dbReference type="ARBA" id="ARBA00019988"/>
    </source>
</evidence>
<protein>
    <recommendedName>
        <fullName evidence="6">Ceramide glucosyltransferase</fullName>
        <ecNumber evidence="5">2.4.1.80</ecNumber>
    </recommendedName>
    <alternativeName>
        <fullName evidence="13">Glucosylceramide synthase</fullName>
    </alternativeName>
    <alternativeName>
        <fullName evidence="14">UDP-glucose ceramide glucosyltransferase</fullName>
    </alternativeName>
    <alternativeName>
        <fullName evidence="12">UDP-glucose:N-acylsphingosine D-glucosyltransferase</fullName>
    </alternativeName>
</protein>
<evidence type="ECO:0000256" key="9">
    <source>
        <dbReference type="ARBA" id="ARBA00022692"/>
    </source>
</evidence>
<comment type="pathway">
    <text evidence="2">Lipid metabolism; sphingolipid metabolism.</text>
</comment>